<dbReference type="OrthoDB" id="7876261at2"/>
<name>A0A1G7GP29_9RHOB</name>
<sequence length="123" mass="12190">MAYLHDDVLDKGLEELRLNAQTIHACSSEPASFAAVAGASLGSTSVTAGAIADRAAGGREVTCTPQAGATYATGGTATHYAIVDDTNSRLLATNALAASKAVNAGDAVTIDPLAIGFPDAVSA</sequence>
<dbReference type="Proteomes" id="UP000198922">
    <property type="component" value="Unassembled WGS sequence"/>
</dbReference>
<dbReference type="STRING" id="521013.SAMN04488567_2860"/>
<dbReference type="RefSeq" id="WP_090113108.1">
    <property type="nucleotide sequence ID" value="NZ_FNAT01000005.1"/>
</dbReference>
<reference evidence="2" key="1">
    <citation type="submission" date="2016-10" db="EMBL/GenBank/DDBJ databases">
        <authorList>
            <person name="Varghese N."/>
            <person name="Submissions S."/>
        </authorList>
    </citation>
    <scope>NUCLEOTIDE SEQUENCE [LARGE SCALE GENOMIC DNA]</scope>
    <source>
        <strain evidence="2">DSM 21424</strain>
    </source>
</reference>
<keyword evidence="2" id="KW-1185">Reference proteome</keyword>
<dbReference type="EMBL" id="FNAT01000005">
    <property type="protein sequence ID" value="SDE89749.1"/>
    <property type="molecule type" value="Genomic_DNA"/>
</dbReference>
<organism evidence="1 2">
    <name type="scientific">Limimaricola pyoseonensis</name>
    <dbReference type="NCBI Taxonomy" id="521013"/>
    <lineage>
        <taxon>Bacteria</taxon>
        <taxon>Pseudomonadati</taxon>
        <taxon>Pseudomonadota</taxon>
        <taxon>Alphaproteobacteria</taxon>
        <taxon>Rhodobacterales</taxon>
        <taxon>Paracoccaceae</taxon>
        <taxon>Limimaricola</taxon>
    </lineage>
</organism>
<accession>A0A1G7GP29</accession>
<evidence type="ECO:0000313" key="1">
    <source>
        <dbReference type="EMBL" id="SDE89749.1"/>
    </source>
</evidence>
<dbReference type="AlphaFoldDB" id="A0A1G7GP29"/>
<gene>
    <name evidence="1" type="ORF">SAMN04488567_2860</name>
</gene>
<evidence type="ECO:0000313" key="2">
    <source>
        <dbReference type="Proteomes" id="UP000198922"/>
    </source>
</evidence>
<proteinExistence type="predicted"/>
<protein>
    <submittedName>
        <fullName evidence="1">Uncharacterized protein</fullName>
    </submittedName>
</protein>